<name>A0AAI9YVX7_9PEZI</name>
<proteinExistence type="predicted"/>
<organism evidence="1 2">
    <name type="scientific">Colletotrichum costaricense</name>
    <dbReference type="NCBI Taxonomy" id="1209916"/>
    <lineage>
        <taxon>Eukaryota</taxon>
        <taxon>Fungi</taxon>
        <taxon>Dikarya</taxon>
        <taxon>Ascomycota</taxon>
        <taxon>Pezizomycotina</taxon>
        <taxon>Sordariomycetes</taxon>
        <taxon>Hypocreomycetidae</taxon>
        <taxon>Glomerellales</taxon>
        <taxon>Glomerellaceae</taxon>
        <taxon>Colletotrichum</taxon>
        <taxon>Colletotrichum acutatum species complex</taxon>
    </lineage>
</organism>
<dbReference type="Proteomes" id="UP001240678">
    <property type="component" value="Unassembled WGS sequence"/>
</dbReference>
<evidence type="ECO:0000313" key="1">
    <source>
        <dbReference type="EMBL" id="KAK1526070.1"/>
    </source>
</evidence>
<comment type="caution">
    <text evidence="1">The sequence shown here is derived from an EMBL/GenBank/DDBJ whole genome shotgun (WGS) entry which is preliminary data.</text>
</comment>
<gene>
    <name evidence="1" type="ORF">CCOS01_08488</name>
</gene>
<sequence>MLRVTTGRSSAPDGFRKWRSSYLKSLLGRRPLPERAVTPAPPLSIHNDVDRPQFAWEDNLHLVRDDFSYLMRAPSRHNWDTKVLDLIDTRGRHHTLSYGLGAVEGCRVEKWRTQTIDNVLRSFRVVFGMTSGLANSSARLLEQIVRTFDTSAAIVPLRRLVDQVQAVVCARTASSLRLEVAGPNFFNFFLTAVTKDPSLREHFLRLNWTERVDKPFSRQSRLELLHALVRSHVENYQGQDLSLPGHLYSIWIRYCNFLLDTPFPDFRKKIIAHEKTWKLLEQFAEPANSAYRWGDYERGQTRVQEAHYGAPTNAFTTHHLVALE</sequence>
<dbReference type="GeneID" id="85340196"/>
<reference evidence="1 2" key="1">
    <citation type="submission" date="2016-10" db="EMBL/GenBank/DDBJ databases">
        <title>The genome sequence of Colletotrichum fioriniae PJ7.</title>
        <authorList>
            <person name="Baroncelli R."/>
        </authorList>
    </citation>
    <scope>NUCLEOTIDE SEQUENCE [LARGE SCALE GENOMIC DNA]</scope>
    <source>
        <strain evidence="1 2">IMI 309622</strain>
    </source>
</reference>
<dbReference type="AlphaFoldDB" id="A0AAI9YVX7"/>
<evidence type="ECO:0000313" key="2">
    <source>
        <dbReference type="Proteomes" id="UP001240678"/>
    </source>
</evidence>
<dbReference type="EMBL" id="MOOE01000008">
    <property type="protein sequence ID" value="KAK1526070.1"/>
    <property type="molecule type" value="Genomic_DNA"/>
</dbReference>
<keyword evidence="2" id="KW-1185">Reference proteome</keyword>
<protein>
    <submittedName>
        <fullName evidence="1">Uncharacterized protein</fullName>
    </submittedName>
</protein>
<accession>A0AAI9YVX7</accession>
<dbReference type="RefSeq" id="XP_060312923.1">
    <property type="nucleotide sequence ID" value="XM_060456649.1"/>
</dbReference>